<dbReference type="Pfam" id="PF00106">
    <property type="entry name" value="adh_short"/>
    <property type="match status" value="1"/>
</dbReference>
<dbReference type="AlphaFoldDB" id="A0A8J3AFN7"/>
<dbReference type="PANTHER" id="PTHR43976">
    <property type="entry name" value="SHORT CHAIN DEHYDROGENASE"/>
    <property type="match status" value="1"/>
</dbReference>
<keyword evidence="2" id="KW-0560">Oxidoreductase</keyword>
<comment type="similarity">
    <text evidence="1 3">Belongs to the short-chain dehydrogenases/reductases (SDR) family.</text>
</comment>
<dbReference type="SUPFAM" id="SSF51735">
    <property type="entry name" value="NAD(P)-binding Rossmann-fold domains"/>
    <property type="match status" value="1"/>
</dbReference>
<gene>
    <name evidence="4" type="ORF">GCM10011354_24670</name>
</gene>
<dbReference type="InterPro" id="IPR051911">
    <property type="entry name" value="SDR_oxidoreductase"/>
</dbReference>
<dbReference type="PRINTS" id="PR00081">
    <property type="entry name" value="GDHRDH"/>
</dbReference>
<reference evidence="4" key="2">
    <citation type="submission" date="2020-09" db="EMBL/GenBank/DDBJ databases">
        <authorList>
            <person name="Sun Q."/>
            <person name="Zhou Y."/>
        </authorList>
    </citation>
    <scope>NUCLEOTIDE SEQUENCE</scope>
    <source>
        <strain evidence="4">CGMCC 1.14988</strain>
    </source>
</reference>
<evidence type="ECO:0000313" key="5">
    <source>
        <dbReference type="Proteomes" id="UP000650511"/>
    </source>
</evidence>
<name>A0A8J3AFN7_9ACTN</name>
<sequence>MRALVTGSNSGFGRAIVGQLADAGMDVVASARRPEAAADLRREREGGRGAVDVAVLDVAVESSREQAIDEVFTRYGAIDVLVNNAGILRVGSLEDMPPKTLEQMFATNFFGPVDLARRLLPQMRARGAGRIVNVTAIGAVLCTPFLGAYCATKHALDSASASMDLEVRSFGVRVCSVLPGAFRTAIAANLSGDAEPPGAYAELVEDFASGLAERIEGGPDDLTPVTRAVLAAATDSAPRSRYLVGGPPHLGPLVDSLEAAHLAEAQRLGLEDGHDVRA</sequence>
<evidence type="ECO:0000256" key="3">
    <source>
        <dbReference type="RuleBase" id="RU000363"/>
    </source>
</evidence>
<evidence type="ECO:0000256" key="1">
    <source>
        <dbReference type="ARBA" id="ARBA00006484"/>
    </source>
</evidence>
<comment type="caution">
    <text evidence="4">The sequence shown here is derived from an EMBL/GenBank/DDBJ whole genome shotgun (WGS) entry which is preliminary data.</text>
</comment>
<dbReference type="GO" id="GO:0016491">
    <property type="term" value="F:oxidoreductase activity"/>
    <property type="evidence" value="ECO:0007669"/>
    <property type="project" value="UniProtKB-KW"/>
</dbReference>
<dbReference type="PRINTS" id="PR00080">
    <property type="entry name" value="SDRFAMILY"/>
</dbReference>
<dbReference type="InterPro" id="IPR002347">
    <property type="entry name" value="SDR_fam"/>
</dbReference>
<proteinExistence type="inferred from homology"/>
<evidence type="ECO:0000256" key="2">
    <source>
        <dbReference type="ARBA" id="ARBA00023002"/>
    </source>
</evidence>
<dbReference type="InterPro" id="IPR036291">
    <property type="entry name" value="NAD(P)-bd_dom_sf"/>
</dbReference>
<keyword evidence="5" id="KW-1185">Reference proteome</keyword>
<dbReference type="Proteomes" id="UP000650511">
    <property type="component" value="Unassembled WGS sequence"/>
</dbReference>
<evidence type="ECO:0000313" key="4">
    <source>
        <dbReference type="EMBL" id="GGI07554.1"/>
    </source>
</evidence>
<organism evidence="4 5">
    <name type="scientific">Egicoccus halophilus</name>
    <dbReference type="NCBI Taxonomy" id="1670830"/>
    <lineage>
        <taxon>Bacteria</taxon>
        <taxon>Bacillati</taxon>
        <taxon>Actinomycetota</taxon>
        <taxon>Nitriliruptoria</taxon>
        <taxon>Egicoccales</taxon>
        <taxon>Egicoccaceae</taxon>
        <taxon>Egicoccus</taxon>
    </lineage>
</organism>
<reference evidence="4" key="1">
    <citation type="journal article" date="2014" name="Int. J. Syst. Evol. Microbiol.">
        <title>Complete genome sequence of Corynebacterium casei LMG S-19264T (=DSM 44701T), isolated from a smear-ripened cheese.</title>
        <authorList>
            <consortium name="US DOE Joint Genome Institute (JGI-PGF)"/>
            <person name="Walter F."/>
            <person name="Albersmeier A."/>
            <person name="Kalinowski J."/>
            <person name="Ruckert C."/>
        </authorList>
    </citation>
    <scope>NUCLEOTIDE SEQUENCE</scope>
    <source>
        <strain evidence="4">CGMCC 1.14988</strain>
    </source>
</reference>
<accession>A0A8J3AFN7</accession>
<dbReference type="EMBL" id="BMHA01000009">
    <property type="protein sequence ID" value="GGI07554.1"/>
    <property type="molecule type" value="Genomic_DNA"/>
</dbReference>
<protein>
    <submittedName>
        <fullName evidence="4">Short-chain dehydrogenase/reductase</fullName>
    </submittedName>
</protein>
<dbReference type="Gene3D" id="3.40.50.720">
    <property type="entry name" value="NAD(P)-binding Rossmann-like Domain"/>
    <property type="match status" value="1"/>
</dbReference>
<dbReference type="RefSeq" id="WP_165403736.1">
    <property type="nucleotide sequence ID" value="NZ_BMHA01000009.1"/>
</dbReference>
<dbReference type="PANTHER" id="PTHR43976:SF16">
    <property type="entry name" value="SHORT-CHAIN DEHYDROGENASE_REDUCTASE FAMILY PROTEIN"/>
    <property type="match status" value="1"/>
</dbReference>